<evidence type="ECO:0000259" key="6">
    <source>
        <dbReference type="PROSITE" id="PS50921"/>
    </source>
</evidence>
<dbReference type="InterPro" id="IPR036388">
    <property type="entry name" value="WH-like_DNA-bd_sf"/>
</dbReference>
<keyword evidence="1" id="KW-0808">Transferase</keyword>
<feature type="compositionally biased region" description="Polar residues" evidence="5">
    <location>
        <begin position="239"/>
        <end position="249"/>
    </location>
</feature>
<keyword evidence="3" id="KW-0805">Transcription regulation</keyword>
<dbReference type="InterPro" id="IPR029016">
    <property type="entry name" value="GAF-like_dom_sf"/>
</dbReference>
<dbReference type="InterPro" id="IPR003018">
    <property type="entry name" value="GAF"/>
</dbReference>
<dbReference type="RefSeq" id="WP_210884500.1">
    <property type="nucleotide sequence ID" value="NZ_JAGPYQ010000001.1"/>
</dbReference>
<evidence type="ECO:0000256" key="3">
    <source>
        <dbReference type="ARBA" id="ARBA00023015"/>
    </source>
</evidence>
<dbReference type="GO" id="GO:0003723">
    <property type="term" value="F:RNA binding"/>
    <property type="evidence" value="ECO:0007669"/>
    <property type="project" value="InterPro"/>
</dbReference>
<keyword evidence="8" id="KW-1185">Reference proteome</keyword>
<dbReference type="PIRSF" id="PIRSF036625">
    <property type="entry name" value="GAF_ANTAR"/>
    <property type="match status" value="1"/>
</dbReference>
<dbReference type="InterPro" id="IPR005561">
    <property type="entry name" value="ANTAR"/>
</dbReference>
<dbReference type="AlphaFoldDB" id="A0A940Y036"/>
<dbReference type="SUPFAM" id="SSF55781">
    <property type="entry name" value="GAF domain-like"/>
    <property type="match status" value="1"/>
</dbReference>
<evidence type="ECO:0000256" key="5">
    <source>
        <dbReference type="SAM" id="MobiDB-lite"/>
    </source>
</evidence>
<dbReference type="InterPro" id="IPR012074">
    <property type="entry name" value="GAF_ANTAR"/>
</dbReference>
<feature type="region of interest" description="Disordered" evidence="5">
    <location>
        <begin position="230"/>
        <end position="249"/>
    </location>
</feature>
<proteinExistence type="predicted"/>
<dbReference type="GO" id="GO:0016301">
    <property type="term" value="F:kinase activity"/>
    <property type="evidence" value="ECO:0007669"/>
    <property type="project" value="UniProtKB-KW"/>
</dbReference>
<evidence type="ECO:0000256" key="1">
    <source>
        <dbReference type="ARBA" id="ARBA00022679"/>
    </source>
</evidence>
<dbReference type="SUPFAM" id="SSF52172">
    <property type="entry name" value="CheY-like"/>
    <property type="match status" value="1"/>
</dbReference>
<dbReference type="InterPro" id="IPR011006">
    <property type="entry name" value="CheY-like_superfamily"/>
</dbReference>
<dbReference type="SMART" id="SM00065">
    <property type="entry name" value="GAF"/>
    <property type="match status" value="1"/>
</dbReference>
<reference evidence="7 8" key="1">
    <citation type="submission" date="2021-04" db="EMBL/GenBank/DDBJ databases">
        <authorList>
            <person name="Tang X."/>
            <person name="Zhou X."/>
            <person name="Chen X."/>
            <person name="Cernava T."/>
            <person name="Zhang C."/>
        </authorList>
    </citation>
    <scope>NUCLEOTIDE SEQUENCE [LARGE SCALE GENOMIC DNA]</scope>
    <source>
        <strain evidence="7 8">BH-SS-21</strain>
    </source>
</reference>
<sequence length="249" mass="27070">MSREQHIARTFVYLADTLVEDFDVADFLQQMTVRCTELLDVAGAAVFLEPSDSGLHAVAPHDRGPRLLEVLHGACGQGPTRDACRTGRTVTTEDLDAAAARWPQFLRQLHAADCTGATAVPLRLRDDTVGSLLLLHTAGRRLNDGELDLAQALARAATIGLLHARTHHQSRTVTEQLRGALDSRVVVEQAKGLLSARHGISLDDAFALLRHYARSRRLLLSSVARDVIEHQPVPGPAPSRSQTRAPDTP</sequence>
<dbReference type="PROSITE" id="PS50921">
    <property type="entry name" value="ANTAR"/>
    <property type="match status" value="1"/>
</dbReference>
<keyword evidence="4" id="KW-0804">Transcription</keyword>
<organism evidence="7 8">
    <name type="scientific">Streptomyces liliiviolaceus</name>
    <dbReference type="NCBI Taxonomy" id="2823109"/>
    <lineage>
        <taxon>Bacteria</taxon>
        <taxon>Bacillati</taxon>
        <taxon>Actinomycetota</taxon>
        <taxon>Actinomycetes</taxon>
        <taxon>Kitasatosporales</taxon>
        <taxon>Streptomycetaceae</taxon>
        <taxon>Streptomyces</taxon>
    </lineage>
</organism>
<dbReference type="EMBL" id="JAGPYQ010000001">
    <property type="protein sequence ID" value="MBQ0850371.1"/>
    <property type="molecule type" value="Genomic_DNA"/>
</dbReference>
<dbReference type="Pfam" id="PF03861">
    <property type="entry name" value="ANTAR"/>
    <property type="match status" value="1"/>
</dbReference>
<evidence type="ECO:0000313" key="7">
    <source>
        <dbReference type="EMBL" id="MBQ0850371.1"/>
    </source>
</evidence>
<accession>A0A940Y036</accession>
<feature type="domain" description="ANTAR" evidence="6">
    <location>
        <begin position="167"/>
        <end position="228"/>
    </location>
</feature>
<evidence type="ECO:0000313" key="8">
    <source>
        <dbReference type="Proteomes" id="UP000677413"/>
    </source>
</evidence>
<gene>
    <name evidence="7" type="ORF">J8N05_19480</name>
</gene>
<evidence type="ECO:0000256" key="4">
    <source>
        <dbReference type="ARBA" id="ARBA00023163"/>
    </source>
</evidence>
<comment type="caution">
    <text evidence="7">The sequence shown here is derived from an EMBL/GenBank/DDBJ whole genome shotgun (WGS) entry which is preliminary data.</text>
</comment>
<evidence type="ECO:0000256" key="2">
    <source>
        <dbReference type="ARBA" id="ARBA00022777"/>
    </source>
</evidence>
<dbReference type="Proteomes" id="UP000677413">
    <property type="component" value="Unassembled WGS sequence"/>
</dbReference>
<name>A0A940Y036_9ACTN</name>
<dbReference type="Gene3D" id="1.10.10.10">
    <property type="entry name" value="Winged helix-like DNA-binding domain superfamily/Winged helix DNA-binding domain"/>
    <property type="match status" value="1"/>
</dbReference>
<dbReference type="Pfam" id="PF01590">
    <property type="entry name" value="GAF"/>
    <property type="match status" value="1"/>
</dbReference>
<keyword evidence="2" id="KW-0418">Kinase</keyword>
<protein>
    <submittedName>
        <fullName evidence="7">GAF and ANTAR domain-containing protein</fullName>
    </submittedName>
</protein>
<dbReference type="Gene3D" id="3.30.450.40">
    <property type="match status" value="1"/>
</dbReference>
<dbReference type="SMART" id="SM01012">
    <property type="entry name" value="ANTAR"/>
    <property type="match status" value="1"/>
</dbReference>